<keyword evidence="1" id="KW-0732">Signal</keyword>
<proteinExistence type="predicted"/>
<reference evidence="3 4" key="1">
    <citation type="submission" date="2020-04" db="EMBL/GenBank/DDBJ databases">
        <title>Genome-Wide Identification of 5-Methylcytosine Sites in Bacterial Genomes By High-Throughput Sequencing of MspJI Restriction Fragments.</title>
        <authorList>
            <person name="Wu V."/>
        </authorList>
    </citation>
    <scope>NUCLEOTIDE SEQUENCE [LARGE SCALE GENOMIC DNA]</scope>
    <source>
        <strain evidence="3 4">S2</strain>
    </source>
</reference>
<evidence type="ECO:0000313" key="4">
    <source>
        <dbReference type="Proteomes" id="UP000501868"/>
    </source>
</evidence>
<name>A0A6H1P494_PRIMG</name>
<evidence type="ECO:0000313" key="3">
    <source>
        <dbReference type="EMBL" id="QIZ08414.1"/>
    </source>
</evidence>
<dbReference type="Proteomes" id="UP000501868">
    <property type="component" value="Chromosome"/>
</dbReference>
<gene>
    <name evidence="3" type="ORF">HFZ78_18240</name>
</gene>
<feature type="domain" description="Deoxyribonuclease NucA/NucB" evidence="2">
    <location>
        <begin position="371"/>
        <end position="452"/>
    </location>
</feature>
<reference evidence="3 4" key="2">
    <citation type="submission" date="2020-04" db="EMBL/GenBank/DDBJ databases">
        <authorList>
            <person name="Fomenkov A."/>
            <person name="Anton B.P."/>
            <person name="Roberts R.J."/>
        </authorList>
    </citation>
    <scope>NUCLEOTIDE SEQUENCE [LARGE SCALE GENOMIC DNA]</scope>
    <source>
        <strain evidence="3 4">S2</strain>
    </source>
</reference>
<evidence type="ECO:0000259" key="2">
    <source>
        <dbReference type="Pfam" id="PF14040"/>
    </source>
</evidence>
<sequence>MYRSFRYVLSMVFTTFLAMGILTPVEAQSNPQGGGYWLQESKVKQAAQLMEQGKSIEGAGVRPAQPQASQGYKTLQEMRKEDQNSSVSYQSQPGAPQLTTEGWSPPKFEYDYITTTDECRQNKASGSETGWIKNHYAFCWSHVATYQVPRKCYLGICSYDGVQFQFTEIGYGSNHDRKMRVVYYLDDILITNPALNGAKLKIDFSCDSKINPGDCKEDPDTPAVERTIAQWKNNNYGIKNFLSDAPPTDDNNPDRIGYMEFWPKLTVTHAPRKFKKSIDGIKQTVRFDSATYMFAFPDQYFRNGAIFSKTDAVLKVPITDPDFSILEEAGEHWKFAMDHPEQTIPTVLGKKIPGALGDRPLTRLYTRRHPEEYAKNRNKTRSTCDREFKNEDRTGKQCDEFPFASTWEGSAMNGQDWFSIRLISADSNQAAGSWLGSWYAYDRILDRDPFYVEVEAPVEVASIRSEGAPQDGQDHRSSGNFKIDNIPPYATKLKWTIADGPADAHFDVMHDDSFGIDETIFYDLHNGSITEIKKSDDLYIANPTNTGGKSFTVHVTAIP</sequence>
<feature type="signal peptide" evidence="1">
    <location>
        <begin position="1"/>
        <end position="27"/>
    </location>
</feature>
<accession>A0A6H1P494</accession>
<protein>
    <recommendedName>
        <fullName evidence="2">Deoxyribonuclease NucA/NucB domain-containing protein</fullName>
    </recommendedName>
</protein>
<dbReference type="InterPro" id="IPR029476">
    <property type="entry name" value="DNase_NucA_NucB"/>
</dbReference>
<dbReference type="AlphaFoldDB" id="A0A6H1P494"/>
<dbReference type="EMBL" id="CP051128">
    <property type="protein sequence ID" value="QIZ08414.1"/>
    <property type="molecule type" value="Genomic_DNA"/>
</dbReference>
<evidence type="ECO:0000256" key="1">
    <source>
        <dbReference type="SAM" id="SignalP"/>
    </source>
</evidence>
<organism evidence="3 4">
    <name type="scientific">Priestia megaterium</name>
    <name type="common">Bacillus megaterium</name>
    <dbReference type="NCBI Taxonomy" id="1404"/>
    <lineage>
        <taxon>Bacteria</taxon>
        <taxon>Bacillati</taxon>
        <taxon>Bacillota</taxon>
        <taxon>Bacilli</taxon>
        <taxon>Bacillales</taxon>
        <taxon>Bacillaceae</taxon>
        <taxon>Priestia</taxon>
    </lineage>
</organism>
<dbReference type="Pfam" id="PF14040">
    <property type="entry name" value="DNase_NucA_NucB"/>
    <property type="match status" value="1"/>
</dbReference>
<feature type="chain" id="PRO_5026164079" description="Deoxyribonuclease NucA/NucB domain-containing protein" evidence="1">
    <location>
        <begin position="28"/>
        <end position="559"/>
    </location>
</feature>